<dbReference type="EMBL" id="VSSQ01133362">
    <property type="protein sequence ID" value="MPN59396.1"/>
    <property type="molecule type" value="Genomic_DNA"/>
</dbReference>
<dbReference type="GO" id="GO:0005829">
    <property type="term" value="C:cytosol"/>
    <property type="evidence" value="ECO:0007669"/>
    <property type="project" value="TreeGrafter"/>
</dbReference>
<name>A0A645J7I3_9ZZZZ</name>
<gene>
    <name evidence="1" type="primary">yhaX</name>
    <name evidence="1" type="ORF">SDC9_207117</name>
</gene>
<dbReference type="GO" id="GO:0016791">
    <property type="term" value="F:phosphatase activity"/>
    <property type="evidence" value="ECO:0007669"/>
    <property type="project" value="TreeGrafter"/>
</dbReference>
<dbReference type="NCBIfam" id="TIGR01484">
    <property type="entry name" value="HAD-SF-IIB"/>
    <property type="match status" value="1"/>
</dbReference>
<reference evidence="1" key="1">
    <citation type="submission" date="2019-08" db="EMBL/GenBank/DDBJ databases">
        <authorList>
            <person name="Kucharzyk K."/>
            <person name="Murdoch R.W."/>
            <person name="Higgins S."/>
            <person name="Loffler F."/>
        </authorList>
    </citation>
    <scope>NUCLEOTIDE SEQUENCE</scope>
</reference>
<dbReference type="InterPro" id="IPR023214">
    <property type="entry name" value="HAD_sf"/>
</dbReference>
<dbReference type="SUPFAM" id="SSF56784">
    <property type="entry name" value="HAD-like"/>
    <property type="match status" value="1"/>
</dbReference>
<evidence type="ECO:0000313" key="1">
    <source>
        <dbReference type="EMBL" id="MPN59396.1"/>
    </source>
</evidence>
<sequence>MPKGVSKGAALQALMEELSLAPGQVVALGDGMNDLEMLRAAGTGVAVSNAVPAVRAAADAVVGSNDENGAAQCIRKFCL</sequence>
<dbReference type="PANTHER" id="PTHR10000">
    <property type="entry name" value="PHOSPHOSERINE PHOSPHATASE"/>
    <property type="match status" value="1"/>
</dbReference>
<comment type="caution">
    <text evidence="1">The sequence shown here is derived from an EMBL/GenBank/DDBJ whole genome shotgun (WGS) entry which is preliminary data.</text>
</comment>
<accession>A0A645J7I3</accession>
<dbReference type="Pfam" id="PF08282">
    <property type="entry name" value="Hydrolase_3"/>
    <property type="match status" value="1"/>
</dbReference>
<dbReference type="InterPro" id="IPR006379">
    <property type="entry name" value="HAD-SF_hydro_IIB"/>
</dbReference>
<proteinExistence type="predicted"/>
<dbReference type="AlphaFoldDB" id="A0A645J7I3"/>
<organism evidence="1">
    <name type="scientific">bioreactor metagenome</name>
    <dbReference type="NCBI Taxonomy" id="1076179"/>
    <lineage>
        <taxon>unclassified sequences</taxon>
        <taxon>metagenomes</taxon>
        <taxon>ecological metagenomes</taxon>
    </lineage>
</organism>
<protein>
    <submittedName>
        <fullName evidence="1">Stress response protein YhaX</fullName>
    </submittedName>
</protein>
<dbReference type="GO" id="GO:0000287">
    <property type="term" value="F:magnesium ion binding"/>
    <property type="evidence" value="ECO:0007669"/>
    <property type="project" value="TreeGrafter"/>
</dbReference>
<dbReference type="Gene3D" id="3.40.50.1000">
    <property type="entry name" value="HAD superfamily/HAD-like"/>
    <property type="match status" value="1"/>
</dbReference>
<dbReference type="InterPro" id="IPR036412">
    <property type="entry name" value="HAD-like_sf"/>
</dbReference>
<dbReference type="PANTHER" id="PTHR10000:SF8">
    <property type="entry name" value="HAD SUPERFAMILY HYDROLASE-LIKE, TYPE 3"/>
    <property type="match status" value="1"/>
</dbReference>